<dbReference type="InterPro" id="IPR041628">
    <property type="entry name" value="ChlI/MoxR_AAA_lid"/>
</dbReference>
<dbReference type="PRINTS" id="PR00830">
    <property type="entry name" value="ENDOLAPTASE"/>
</dbReference>
<evidence type="ECO:0000256" key="1">
    <source>
        <dbReference type="ARBA" id="ARBA00022741"/>
    </source>
</evidence>
<dbReference type="Pfam" id="PF07726">
    <property type="entry name" value="AAA_3"/>
    <property type="match status" value="1"/>
</dbReference>
<keyword evidence="6" id="KW-1185">Reference proteome</keyword>
<evidence type="ECO:0000256" key="3">
    <source>
        <dbReference type="ARBA" id="ARBA00061607"/>
    </source>
</evidence>
<dbReference type="SMART" id="SM00382">
    <property type="entry name" value="AAA"/>
    <property type="match status" value="1"/>
</dbReference>
<proteinExistence type="inferred from homology"/>
<protein>
    <submittedName>
        <fullName evidence="5">MoxR-like ATPase</fullName>
    </submittedName>
</protein>
<evidence type="ECO:0000259" key="4">
    <source>
        <dbReference type="SMART" id="SM00382"/>
    </source>
</evidence>
<name>A0A1G7UMY6_9HYPH</name>
<dbReference type="GO" id="GO:0016887">
    <property type="term" value="F:ATP hydrolysis activity"/>
    <property type="evidence" value="ECO:0007669"/>
    <property type="project" value="InterPro"/>
</dbReference>
<reference evidence="5 6" key="1">
    <citation type="submission" date="2016-10" db="EMBL/GenBank/DDBJ databases">
        <authorList>
            <person name="de Groot N.N."/>
        </authorList>
    </citation>
    <scope>NUCLEOTIDE SEQUENCE [LARGE SCALE GENOMIC DNA]</scope>
    <source>
        <strain evidence="5 6">CGMCC 1.10267</strain>
    </source>
</reference>
<dbReference type="Gene3D" id="1.10.8.80">
    <property type="entry name" value="Magnesium chelatase subunit I, C-Terminal domain"/>
    <property type="match status" value="1"/>
</dbReference>
<organism evidence="5 6">
    <name type="scientific">Pelagibacterium luteolum</name>
    <dbReference type="NCBI Taxonomy" id="440168"/>
    <lineage>
        <taxon>Bacteria</taxon>
        <taxon>Pseudomonadati</taxon>
        <taxon>Pseudomonadota</taxon>
        <taxon>Alphaproteobacteria</taxon>
        <taxon>Hyphomicrobiales</taxon>
        <taxon>Devosiaceae</taxon>
        <taxon>Pelagibacterium</taxon>
    </lineage>
</organism>
<dbReference type="Proteomes" id="UP000199495">
    <property type="component" value="Unassembled WGS sequence"/>
</dbReference>
<comment type="similarity">
    <text evidence="3">Belongs to the MoxR family.</text>
</comment>
<dbReference type="Gene3D" id="3.40.50.300">
    <property type="entry name" value="P-loop containing nucleotide triphosphate hydrolases"/>
    <property type="match status" value="1"/>
</dbReference>
<dbReference type="RefSeq" id="WP_090594123.1">
    <property type="nucleotide sequence ID" value="NZ_FNCS01000003.1"/>
</dbReference>
<keyword evidence="1" id="KW-0547">Nucleotide-binding</keyword>
<gene>
    <name evidence="5" type="ORF">SAMN04487974_103147</name>
</gene>
<keyword evidence="2" id="KW-0067">ATP-binding</keyword>
<evidence type="ECO:0000313" key="6">
    <source>
        <dbReference type="Proteomes" id="UP000199495"/>
    </source>
</evidence>
<dbReference type="InterPro" id="IPR050764">
    <property type="entry name" value="CbbQ/NirQ/NorQ/GpvN"/>
</dbReference>
<dbReference type="PANTHER" id="PTHR42759">
    <property type="entry name" value="MOXR FAMILY PROTEIN"/>
    <property type="match status" value="1"/>
</dbReference>
<dbReference type="CDD" id="cd00009">
    <property type="entry name" value="AAA"/>
    <property type="match status" value="1"/>
</dbReference>
<dbReference type="InterPro" id="IPR011703">
    <property type="entry name" value="ATPase_AAA-3"/>
</dbReference>
<dbReference type="AlphaFoldDB" id="A0A1G7UMY6"/>
<dbReference type="OrthoDB" id="9808397at2"/>
<dbReference type="PANTHER" id="PTHR42759:SF1">
    <property type="entry name" value="MAGNESIUM-CHELATASE SUBUNIT CHLD"/>
    <property type="match status" value="1"/>
</dbReference>
<dbReference type="PIRSF" id="PIRSF002849">
    <property type="entry name" value="AAA_ATPase_chaperone_MoxR_prd"/>
    <property type="match status" value="1"/>
</dbReference>
<accession>A0A1G7UMY6</accession>
<evidence type="ECO:0000313" key="5">
    <source>
        <dbReference type="EMBL" id="SDG48469.1"/>
    </source>
</evidence>
<dbReference type="InterPro" id="IPR027417">
    <property type="entry name" value="P-loop_NTPase"/>
</dbReference>
<feature type="domain" description="AAA+ ATPase" evidence="4">
    <location>
        <begin position="46"/>
        <end position="190"/>
    </location>
</feature>
<dbReference type="Pfam" id="PF17863">
    <property type="entry name" value="AAA_lid_2"/>
    <property type="match status" value="1"/>
</dbReference>
<dbReference type="SUPFAM" id="SSF52540">
    <property type="entry name" value="P-loop containing nucleoside triphosphate hydrolases"/>
    <property type="match status" value="1"/>
</dbReference>
<sequence length="333" mass="36486">MNSASVDPGAQLDRLRAVVGDIRASLRDTVIGQHETTDLMLIALLAGGHVLLEGPPGVGKTLMVRALATATGLDFARVQFTPDLMPADITGTSVLTPDDEGRTHLEFRKGPVFSQLLLADEINRATPRTQSALLEAMQEGTVSAAGTTRRLPRPFFVLATQNPIEMDGTYVLPEAQIDRFLFRIDVGYPDEAVLTRILETTTGETQPQPEPVARDRDVIDMQHLVRRMPIAPSLHQAIAKFCIATQPHGPHSDDKVNRYVRFGVSPRGAQALVVAAKARAFAHGRNHVSIDDLRHVLLPVTRHRVQANFEGRAAGIDIESLIMNLFDRTMEHA</sequence>
<dbReference type="EMBL" id="FNCS01000003">
    <property type="protein sequence ID" value="SDG48469.1"/>
    <property type="molecule type" value="Genomic_DNA"/>
</dbReference>
<dbReference type="InterPro" id="IPR003593">
    <property type="entry name" value="AAA+_ATPase"/>
</dbReference>
<dbReference type="STRING" id="440168.SAMN04487974_103147"/>
<dbReference type="FunFam" id="3.40.50.300:FF:000640">
    <property type="entry name" value="MoxR family ATPase"/>
    <property type="match status" value="1"/>
</dbReference>
<dbReference type="GO" id="GO:0005524">
    <property type="term" value="F:ATP binding"/>
    <property type="evidence" value="ECO:0007669"/>
    <property type="project" value="UniProtKB-KW"/>
</dbReference>
<evidence type="ECO:0000256" key="2">
    <source>
        <dbReference type="ARBA" id="ARBA00022840"/>
    </source>
</evidence>